<dbReference type="InParanoid" id="A0A4W3K1I0"/>
<name>A0A4W3K1I0_CALMI</name>
<protein>
    <submittedName>
        <fullName evidence="2">Uncharacterized protein</fullName>
    </submittedName>
</protein>
<evidence type="ECO:0000313" key="2">
    <source>
        <dbReference type="Ensembl" id="ENSCMIP00000044443.1"/>
    </source>
</evidence>
<organism evidence="2 3">
    <name type="scientific">Callorhinchus milii</name>
    <name type="common">Ghost shark</name>
    <dbReference type="NCBI Taxonomy" id="7868"/>
    <lineage>
        <taxon>Eukaryota</taxon>
        <taxon>Metazoa</taxon>
        <taxon>Chordata</taxon>
        <taxon>Craniata</taxon>
        <taxon>Vertebrata</taxon>
        <taxon>Chondrichthyes</taxon>
        <taxon>Holocephali</taxon>
        <taxon>Chimaeriformes</taxon>
        <taxon>Callorhinchidae</taxon>
        <taxon>Callorhinchus</taxon>
    </lineage>
</organism>
<evidence type="ECO:0000256" key="1">
    <source>
        <dbReference type="SAM" id="MobiDB-lite"/>
    </source>
</evidence>
<dbReference type="AlphaFoldDB" id="A0A4W3K1I0"/>
<reference evidence="3" key="1">
    <citation type="journal article" date="2006" name="Science">
        <title>Ancient noncoding elements conserved in the human genome.</title>
        <authorList>
            <person name="Venkatesh B."/>
            <person name="Kirkness E.F."/>
            <person name="Loh Y.H."/>
            <person name="Halpern A.L."/>
            <person name="Lee A.P."/>
            <person name="Johnson J."/>
            <person name="Dandona N."/>
            <person name="Viswanathan L.D."/>
            <person name="Tay A."/>
            <person name="Venter J.C."/>
            <person name="Strausberg R.L."/>
            <person name="Brenner S."/>
        </authorList>
    </citation>
    <scope>NUCLEOTIDE SEQUENCE [LARGE SCALE GENOMIC DNA]</scope>
</reference>
<dbReference type="Ensembl" id="ENSCMIT00000045082.1">
    <property type="protein sequence ID" value="ENSCMIP00000044443.1"/>
    <property type="gene ID" value="ENSCMIG00000018386.1"/>
</dbReference>
<reference evidence="2" key="5">
    <citation type="submission" date="2025-09" db="UniProtKB">
        <authorList>
            <consortium name="Ensembl"/>
        </authorList>
    </citation>
    <scope>IDENTIFICATION</scope>
</reference>
<accession>A0A4W3K1I0</accession>
<sequence>MFLEMRSQDRQLAKTLLDLNTEIQKLRSEHQLSRNADNAAQQAVADPELQTTLQNKEHSEYV</sequence>
<feature type="compositionally biased region" description="Low complexity" evidence="1">
    <location>
        <begin position="35"/>
        <end position="46"/>
    </location>
</feature>
<reference evidence="3" key="2">
    <citation type="journal article" date="2007" name="PLoS Biol.">
        <title>Survey sequencing and comparative analysis of the elephant shark (Callorhinchus milii) genome.</title>
        <authorList>
            <person name="Venkatesh B."/>
            <person name="Kirkness E.F."/>
            <person name="Loh Y.H."/>
            <person name="Halpern A.L."/>
            <person name="Lee A.P."/>
            <person name="Johnson J."/>
            <person name="Dandona N."/>
            <person name="Viswanathan L.D."/>
            <person name="Tay A."/>
            <person name="Venter J.C."/>
            <person name="Strausberg R.L."/>
            <person name="Brenner S."/>
        </authorList>
    </citation>
    <scope>NUCLEOTIDE SEQUENCE [LARGE SCALE GENOMIC DNA]</scope>
</reference>
<proteinExistence type="predicted"/>
<reference evidence="3" key="3">
    <citation type="journal article" date="2014" name="Nature">
        <title>Elephant shark genome provides unique insights into gnathostome evolution.</title>
        <authorList>
            <consortium name="International Elephant Shark Genome Sequencing Consortium"/>
            <person name="Venkatesh B."/>
            <person name="Lee A.P."/>
            <person name="Ravi V."/>
            <person name="Maurya A.K."/>
            <person name="Lian M.M."/>
            <person name="Swann J.B."/>
            <person name="Ohta Y."/>
            <person name="Flajnik M.F."/>
            <person name="Sutoh Y."/>
            <person name="Kasahara M."/>
            <person name="Hoon S."/>
            <person name="Gangu V."/>
            <person name="Roy S.W."/>
            <person name="Irimia M."/>
            <person name="Korzh V."/>
            <person name="Kondrychyn I."/>
            <person name="Lim Z.W."/>
            <person name="Tay B.H."/>
            <person name="Tohari S."/>
            <person name="Kong K.W."/>
            <person name="Ho S."/>
            <person name="Lorente-Galdos B."/>
            <person name="Quilez J."/>
            <person name="Marques-Bonet T."/>
            <person name="Raney B.J."/>
            <person name="Ingham P.W."/>
            <person name="Tay A."/>
            <person name="Hillier L.W."/>
            <person name="Minx P."/>
            <person name="Boehm T."/>
            <person name="Wilson R.K."/>
            <person name="Brenner S."/>
            <person name="Warren W.C."/>
        </authorList>
    </citation>
    <scope>NUCLEOTIDE SEQUENCE [LARGE SCALE GENOMIC DNA]</scope>
</reference>
<reference evidence="2" key="4">
    <citation type="submission" date="2025-08" db="UniProtKB">
        <authorList>
            <consortium name="Ensembl"/>
        </authorList>
    </citation>
    <scope>IDENTIFICATION</scope>
</reference>
<evidence type="ECO:0000313" key="3">
    <source>
        <dbReference type="Proteomes" id="UP000314986"/>
    </source>
</evidence>
<dbReference type="Proteomes" id="UP000314986">
    <property type="component" value="Unassembled WGS sequence"/>
</dbReference>
<keyword evidence="3" id="KW-1185">Reference proteome</keyword>
<feature type="region of interest" description="Disordered" evidence="1">
    <location>
        <begin position="30"/>
        <end position="62"/>
    </location>
</feature>